<evidence type="ECO:0000256" key="5">
    <source>
        <dbReference type="ARBA" id="ARBA00022692"/>
    </source>
</evidence>
<comment type="caution">
    <text evidence="16">The sequence shown here is derived from an EMBL/GenBank/DDBJ whole genome shotgun (WGS) entry which is preliminary data.</text>
</comment>
<dbReference type="GO" id="GO:0006826">
    <property type="term" value="P:iron ion transport"/>
    <property type="evidence" value="ECO:0007669"/>
    <property type="project" value="UniProtKB-KW"/>
</dbReference>
<evidence type="ECO:0000256" key="2">
    <source>
        <dbReference type="ARBA" id="ARBA00022448"/>
    </source>
</evidence>
<dbReference type="InterPro" id="IPR039426">
    <property type="entry name" value="TonB-dep_rcpt-like"/>
</dbReference>
<proteinExistence type="inferred from homology"/>
<dbReference type="AlphaFoldDB" id="A0A919FB82"/>
<feature type="domain" description="TonB-dependent receptor-like beta-barrel" evidence="14">
    <location>
        <begin position="242"/>
        <end position="728"/>
    </location>
</feature>
<keyword evidence="3 11" id="KW-1134">Transmembrane beta strand</keyword>
<feature type="domain" description="TonB-dependent receptor plug" evidence="15">
    <location>
        <begin position="50"/>
        <end position="154"/>
    </location>
</feature>
<keyword evidence="13" id="KW-0732">Signal</keyword>
<organism evidence="16 17">
    <name type="scientific">Xanthomonas boreopolis</name>
    <dbReference type="NCBI Taxonomy" id="86183"/>
    <lineage>
        <taxon>Bacteria</taxon>
        <taxon>Pseudomonadati</taxon>
        <taxon>Pseudomonadota</taxon>
        <taxon>Gammaproteobacteria</taxon>
        <taxon>Lysobacterales</taxon>
        <taxon>Lysobacteraceae</taxon>
        <taxon>Xanthomonas</taxon>
    </lineage>
</organism>
<feature type="signal peptide" evidence="13">
    <location>
        <begin position="1"/>
        <end position="23"/>
    </location>
</feature>
<comment type="similarity">
    <text evidence="11 12">Belongs to the TonB-dependent receptor family.</text>
</comment>
<evidence type="ECO:0000256" key="11">
    <source>
        <dbReference type="PROSITE-ProRule" id="PRU01360"/>
    </source>
</evidence>
<evidence type="ECO:0000256" key="10">
    <source>
        <dbReference type="ARBA" id="ARBA00023237"/>
    </source>
</evidence>
<keyword evidence="8 12" id="KW-0798">TonB box</keyword>
<evidence type="ECO:0000256" key="13">
    <source>
        <dbReference type="SAM" id="SignalP"/>
    </source>
</evidence>
<dbReference type="Gene3D" id="2.40.170.20">
    <property type="entry name" value="TonB-dependent receptor, beta-barrel domain"/>
    <property type="match status" value="1"/>
</dbReference>
<protein>
    <recommendedName>
        <fullName evidence="18">TonB-dependent receptor</fullName>
    </recommendedName>
</protein>
<evidence type="ECO:0000313" key="17">
    <source>
        <dbReference type="Proteomes" id="UP000623958"/>
    </source>
</evidence>
<dbReference type="InterPro" id="IPR000531">
    <property type="entry name" value="Beta-barrel_TonB"/>
</dbReference>
<keyword evidence="17" id="KW-1185">Reference proteome</keyword>
<evidence type="ECO:0000256" key="3">
    <source>
        <dbReference type="ARBA" id="ARBA00022452"/>
    </source>
</evidence>
<dbReference type="EMBL" id="BNBA01000033">
    <property type="protein sequence ID" value="GHH58829.1"/>
    <property type="molecule type" value="Genomic_DNA"/>
</dbReference>
<evidence type="ECO:0008006" key="18">
    <source>
        <dbReference type="Google" id="ProtNLM"/>
    </source>
</evidence>
<evidence type="ECO:0000256" key="6">
    <source>
        <dbReference type="ARBA" id="ARBA00023004"/>
    </source>
</evidence>
<keyword evidence="2 11" id="KW-0813">Transport</keyword>
<evidence type="ECO:0000259" key="14">
    <source>
        <dbReference type="Pfam" id="PF00593"/>
    </source>
</evidence>
<reference evidence="16" key="2">
    <citation type="submission" date="2020-09" db="EMBL/GenBank/DDBJ databases">
        <authorList>
            <person name="Sun Q."/>
            <person name="Ohkuma M."/>
        </authorList>
    </citation>
    <scope>NUCLEOTIDE SEQUENCE</scope>
    <source>
        <strain evidence="16">JCM 13306</strain>
    </source>
</reference>
<evidence type="ECO:0000256" key="8">
    <source>
        <dbReference type="ARBA" id="ARBA00023077"/>
    </source>
</evidence>
<evidence type="ECO:0000256" key="9">
    <source>
        <dbReference type="ARBA" id="ARBA00023136"/>
    </source>
</evidence>
<keyword evidence="10 11" id="KW-0998">Cell outer membrane</keyword>
<dbReference type="Pfam" id="PF00593">
    <property type="entry name" value="TonB_dep_Rec_b-barrel"/>
    <property type="match status" value="1"/>
</dbReference>
<evidence type="ECO:0000259" key="15">
    <source>
        <dbReference type="Pfam" id="PF07715"/>
    </source>
</evidence>
<dbReference type="Pfam" id="PF07715">
    <property type="entry name" value="Plug"/>
    <property type="match status" value="1"/>
</dbReference>
<sequence length="760" mass="83083">MRATPTVLAAIIAGLLAAAPSRAADVAAPPADAATLDRVVVTGEKNARSLQDTASSVAVTTSARIEQETLRNLADVIGRTANVSPMYGARGFTLRGIADEAGAANPLATTYLDGAALPSQVSDAGPTDLWDIAQVEVFRGPQSTIQGENALAGAIVIRTEDPTFDWSGRARALLSDPSDRRLAFAGGGPLVDDELAFRVAVEDRDFEGYVRNATRNAREDALDSTMARAKLLWTPKALPGLTARLGYTRDDRQGPYMYVYSRLDLPDPLHDPVNLSDDPNTTDALSQVANLEVDYDFGGPWSLSSVTSWTDTEARRHFDGDLTAENRDYGDVEERYRSRSQELRLRYAGPRLKGLVGVYGSRRDMARRQLSRANIDTPVGTIAGVLQGAGFPAAAAAQLAGRYAQALPAIPVDYLSDSPSRSDNLAFFTDGEYALGGRLALLAGFRYDRQEYTFSSDTLATFVGTLPDPAAFGAPGTALYRAAAGINQAVLGLVAQASGGHTPSSSRDFQAFLPKAGLRWSWDANRSLALTVQRGYRSGGSSFNVARSQVFAFDPEYTWNYELALRTQWLDDRLTFNANAYYIDWKDKQALARFGLNGYDYHTVNAGRAHLYGFEVESAWRASERFDAYASLGFSRTRYDEFVLPDGASLDTDYSGSEFVYAPRWTVAAGANWRWGEGWLANLNANWRDRVRTDVGDDAPVLSSRLLVNARFGYENLDWSAYLFASNLFDRGYVQYRWGSEPNGIVGAPRVVGIGFDYRW</sequence>
<dbReference type="PANTHER" id="PTHR32552">
    <property type="entry name" value="FERRICHROME IRON RECEPTOR-RELATED"/>
    <property type="match status" value="1"/>
</dbReference>
<keyword evidence="7" id="KW-0406">Ion transport</keyword>
<dbReference type="GO" id="GO:0009279">
    <property type="term" value="C:cell outer membrane"/>
    <property type="evidence" value="ECO:0007669"/>
    <property type="project" value="UniProtKB-SubCell"/>
</dbReference>
<accession>A0A919FB82</accession>
<evidence type="ECO:0000256" key="7">
    <source>
        <dbReference type="ARBA" id="ARBA00023065"/>
    </source>
</evidence>
<keyword evidence="9 11" id="KW-0472">Membrane</keyword>
<evidence type="ECO:0000256" key="1">
    <source>
        <dbReference type="ARBA" id="ARBA00004571"/>
    </source>
</evidence>
<name>A0A919FB82_9XANT</name>
<keyword evidence="6" id="KW-0408">Iron</keyword>
<dbReference type="Proteomes" id="UP000623958">
    <property type="component" value="Unassembled WGS sequence"/>
</dbReference>
<dbReference type="PROSITE" id="PS52016">
    <property type="entry name" value="TONB_DEPENDENT_REC_3"/>
    <property type="match status" value="1"/>
</dbReference>
<keyword evidence="5 11" id="KW-0812">Transmembrane</keyword>
<dbReference type="PANTHER" id="PTHR32552:SF81">
    <property type="entry name" value="TONB-DEPENDENT OUTER MEMBRANE RECEPTOR"/>
    <property type="match status" value="1"/>
</dbReference>
<dbReference type="InterPro" id="IPR012910">
    <property type="entry name" value="Plug_dom"/>
</dbReference>
<reference evidence="16" key="1">
    <citation type="journal article" date="2014" name="Int. J. Syst. Evol. Microbiol.">
        <title>Complete genome sequence of Corynebacterium casei LMG S-19264T (=DSM 44701T), isolated from a smear-ripened cheese.</title>
        <authorList>
            <consortium name="US DOE Joint Genome Institute (JGI-PGF)"/>
            <person name="Walter F."/>
            <person name="Albersmeier A."/>
            <person name="Kalinowski J."/>
            <person name="Ruckert C."/>
        </authorList>
    </citation>
    <scope>NUCLEOTIDE SEQUENCE</scope>
    <source>
        <strain evidence="16">JCM 13306</strain>
    </source>
</reference>
<evidence type="ECO:0000256" key="12">
    <source>
        <dbReference type="RuleBase" id="RU003357"/>
    </source>
</evidence>
<dbReference type="InterPro" id="IPR036942">
    <property type="entry name" value="Beta-barrel_TonB_sf"/>
</dbReference>
<dbReference type="RefSeq" id="WP_434029853.1">
    <property type="nucleotide sequence ID" value="NZ_BNBA01000033.1"/>
</dbReference>
<dbReference type="SUPFAM" id="SSF56935">
    <property type="entry name" value="Porins"/>
    <property type="match status" value="1"/>
</dbReference>
<gene>
    <name evidence="16" type="ORF">GCM10009090_32120</name>
</gene>
<comment type="subcellular location">
    <subcellularLocation>
        <location evidence="1 11">Cell outer membrane</location>
        <topology evidence="1 11">Multi-pass membrane protein</topology>
    </subcellularLocation>
</comment>
<feature type="chain" id="PRO_5036974617" description="TonB-dependent receptor" evidence="13">
    <location>
        <begin position="24"/>
        <end position="760"/>
    </location>
</feature>
<keyword evidence="4" id="KW-0410">Iron transport</keyword>
<evidence type="ECO:0000256" key="4">
    <source>
        <dbReference type="ARBA" id="ARBA00022496"/>
    </source>
</evidence>
<evidence type="ECO:0000313" key="16">
    <source>
        <dbReference type="EMBL" id="GHH58829.1"/>
    </source>
</evidence>